<dbReference type="AlphaFoldDB" id="Q4RPC5"/>
<keyword evidence="1" id="KW-1133">Transmembrane helix</keyword>
<keyword evidence="1" id="KW-0812">Transmembrane</keyword>
<feature type="transmembrane region" description="Helical" evidence="1">
    <location>
        <begin position="74"/>
        <end position="96"/>
    </location>
</feature>
<evidence type="ECO:0000256" key="1">
    <source>
        <dbReference type="SAM" id="Phobius"/>
    </source>
</evidence>
<name>Q4RPC5_TETNG</name>
<comment type="caution">
    <text evidence="2">The sequence shown here is derived from an EMBL/GenBank/DDBJ whole genome shotgun (WGS) entry which is preliminary data.</text>
</comment>
<keyword evidence="1" id="KW-0472">Membrane</keyword>
<accession>Q4RPC5</accession>
<organism evidence="2">
    <name type="scientific">Tetraodon nigroviridis</name>
    <name type="common">Spotted green pufferfish</name>
    <name type="synonym">Chelonodon nigroviridis</name>
    <dbReference type="NCBI Taxonomy" id="99883"/>
    <lineage>
        <taxon>Eukaryota</taxon>
        <taxon>Metazoa</taxon>
        <taxon>Chordata</taxon>
        <taxon>Craniata</taxon>
        <taxon>Vertebrata</taxon>
        <taxon>Euteleostomi</taxon>
        <taxon>Actinopterygii</taxon>
        <taxon>Neopterygii</taxon>
        <taxon>Teleostei</taxon>
        <taxon>Neoteleostei</taxon>
        <taxon>Acanthomorphata</taxon>
        <taxon>Eupercaria</taxon>
        <taxon>Tetraodontiformes</taxon>
        <taxon>Tetradontoidea</taxon>
        <taxon>Tetraodontidae</taxon>
        <taxon>Tetraodon</taxon>
    </lineage>
</organism>
<sequence length="99" mass="11402">MDAVTSGLACSPLGHFEYCNYLEGVAWALLPALRILFNLRVEKCNGRFLHNNIHPICPKGCKKREGKKFFLEELQLNVCLLVVFFFFPTIFFILCVQMD</sequence>
<gene>
    <name evidence="2" type="ORF">GSTENG00031174001</name>
</gene>
<evidence type="ECO:0000313" key="2">
    <source>
        <dbReference type="EMBL" id="CAG09757.1"/>
    </source>
</evidence>
<protein>
    <submittedName>
        <fullName evidence="2">(spotted green pufferfish) hypothetical protein</fullName>
    </submittedName>
</protein>
<reference evidence="2" key="2">
    <citation type="submission" date="2004-02" db="EMBL/GenBank/DDBJ databases">
        <authorList>
            <consortium name="Genoscope"/>
            <consortium name="Whitehead Institute Centre for Genome Research"/>
        </authorList>
    </citation>
    <scope>NUCLEOTIDE SEQUENCE</scope>
</reference>
<dbReference type="EMBL" id="CAAE01015008">
    <property type="protein sequence ID" value="CAG09757.1"/>
    <property type="molecule type" value="Genomic_DNA"/>
</dbReference>
<reference evidence="2" key="1">
    <citation type="journal article" date="2004" name="Nature">
        <title>Genome duplication in the teleost fish Tetraodon nigroviridis reveals the early vertebrate proto-karyotype.</title>
        <authorList>
            <person name="Jaillon O."/>
            <person name="Aury J.-M."/>
            <person name="Brunet F."/>
            <person name="Petit J.-L."/>
            <person name="Stange-Thomann N."/>
            <person name="Mauceli E."/>
            <person name="Bouneau L."/>
            <person name="Fischer C."/>
            <person name="Ozouf-Costaz C."/>
            <person name="Bernot A."/>
            <person name="Nicaud S."/>
            <person name="Jaffe D."/>
            <person name="Fisher S."/>
            <person name="Lutfalla G."/>
            <person name="Dossat C."/>
            <person name="Segurens B."/>
            <person name="Dasilva C."/>
            <person name="Salanoubat M."/>
            <person name="Levy M."/>
            <person name="Boudet N."/>
            <person name="Castellano S."/>
            <person name="Anthouard V."/>
            <person name="Jubin C."/>
            <person name="Castelli V."/>
            <person name="Katinka M."/>
            <person name="Vacherie B."/>
            <person name="Biemont C."/>
            <person name="Skalli Z."/>
            <person name="Cattolico L."/>
            <person name="Poulain J."/>
            <person name="De Berardinis V."/>
            <person name="Cruaud C."/>
            <person name="Duprat S."/>
            <person name="Brottier P."/>
            <person name="Coutanceau J.-P."/>
            <person name="Gouzy J."/>
            <person name="Parra G."/>
            <person name="Lardier G."/>
            <person name="Chapple C."/>
            <person name="McKernan K.J."/>
            <person name="McEwan P."/>
            <person name="Bosak S."/>
            <person name="Kellis M."/>
            <person name="Volff J.-N."/>
            <person name="Guigo R."/>
            <person name="Zody M.C."/>
            <person name="Mesirov J."/>
            <person name="Lindblad-Toh K."/>
            <person name="Birren B."/>
            <person name="Nusbaum C."/>
            <person name="Kahn D."/>
            <person name="Robinson-Rechavi M."/>
            <person name="Laudet V."/>
            <person name="Schachter V."/>
            <person name="Quetier F."/>
            <person name="Saurin W."/>
            <person name="Scarpelli C."/>
            <person name="Wincker P."/>
            <person name="Lander E.S."/>
            <person name="Weissenbach J."/>
            <person name="Roest Crollius H."/>
        </authorList>
    </citation>
    <scope>NUCLEOTIDE SEQUENCE [LARGE SCALE GENOMIC DNA]</scope>
</reference>
<proteinExistence type="predicted"/>
<dbReference type="KEGG" id="tng:GSTEN00031174G001"/>